<keyword evidence="3" id="KW-1185">Reference proteome</keyword>
<accession>A0A9D4DGI4</accession>
<evidence type="ECO:0000256" key="1">
    <source>
        <dbReference type="SAM" id="MobiDB-lite"/>
    </source>
</evidence>
<reference evidence="2" key="2">
    <citation type="submission" date="2020-11" db="EMBL/GenBank/DDBJ databases">
        <authorList>
            <person name="McCartney M.A."/>
            <person name="Auch B."/>
            <person name="Kono T."/>
            <person name="Mallez S."/>
            <person name="Becker A."/>
            <person name="Gohl D.M."/>
            <person name="Silverstein K.A.T."/>
            <person name="Koren S."/>
            <person name="Bechman K.B."/>
            <person name="Herman A."/>
            <person name="Abrahante J.E."/>
            <person name="Garbe J."/>
        </authorList>
    </citation>
    <scope>NUCLEOTIDE SEQUENCE</scope>
    <source>
        <strain evidence="2">Duluth1</strain>
        <tissue evidence="2">Whole animal</tissue>
    </source>
</reference>
<feature type="region of interest" description="Disordered" evidence="1">
    <location>
        <begin position="1"/>
        <end position="24"/>
    </location>
</feature>
<feature type="region of interest" description="Disordered" evidence="1">
    <location>
        <begin position="94"/>
        <end position="126"/>
    </location>
</feature>
<evidence type="ECO:0000313" key="2">
    <source>
        <dbReference type="EMBL" id="KAH3748518.1"/>
    </source>
</evidence>
<protein>
    <submittedName>
        <fullName evidence="2">Uncharacterized protein</fullName>
    </submittedName>
</protein>
<proteinExistence type="predicted"/>
<evidence type="ECO:0000313" key="3">
    <source>
        <dbReference type="Proteomes" id="UP000828390"/>
    </source>
</evidence>
<comment type="caution">
    <text evidence="2">The sequence shown here is derived from an EMBL/GenBank/DDBJ whole genome shotgun (WGS) entry which is preliminary data.</text>
</comment>
<organism evidence="2 3">
    <name type="scientific">Dreissena polymorpha</name>
    <name type="common">Zebra mussel</name>
    <name type="synonym">Mytilus polymorpha</name>
    <dbReference type="NCBI Taxonomy" id="45954"/>
    <lineage>
        <taxon>Eukaryota</taxon>
        <taxon>Metazoa</taxon>
        <taxon>Spiralia</taxon>
        <taxon>Lophotrochozoa</taxon>
        <taxon>Mollusca</taxon>
        <taxon>Bivalvia</taxon>
        <taxon>Autobranchia</taxon>
        <taxon>Heteroconchia</taxon>
        <taxon>Euheterodonta</taxon>
        <taxon>Imparidentia</taxon>
        <taxon>Neoheterodontei</taxon>
        <taxon>Myida</taxon>
        <taxon>Dreissenoidea</taxon>
        <taxon>Dreissenidae</taxon>
        <taxon>Dreissena</taxon>
    </lineage>
</organism>
<gene>
    <name evidence="2" type="ORF">DPMN_182964</name>
</gene>
<reference evidence="2" key="1">
    <citation type="journal article" date="2019" name="bioRxiv">
        <title>The Genome of the Zebra Mussel, Dreissena polymorpha: A Resource for Invasive Species Research.</title>
        <authorList>
            <person name="McCartney M.A."/>
            <person name="Auch B."/>
            <person name="Kono T."/>
            <person name="Mallez S."/>
            <person name="Zhang Y."/>
            <person name="Obille A."/>
            <person name="Becker A."/>
            <person name="Abrahante J.E."/>
            <person name="Garbe J."/>
            <person name="Badalamenti J.P."/>
            <person name="Herman A."/>
            <person name="Mangelson H."/>
            <person name="Liachko I."/>
            <person name="Sullivan S."/>
            <person name="Sone E.D."/>
            <person name="Koren S."/>
            <person name="Silverstein K.A.T."/>
            <person name="Beckman K.B."/>
            <person name="Gohl D.M."/>
        </authorList>
    </citation>
    <scope>NUCLEOTIDE SEQUENCE</scope>
    <source>
        <strain evidence="2">Duluth1</strain>
        <tissue evidence="2">Whole animal</tissue>
    </source>
</reference>
<sequence>MGKNKTGAEGCQEKTNGQQKWKKIKKVSDSVAALKPAARVSQTPHLKKKRSASLVSETSEILLHPYRLNRNNSLAFLGDALLLGTIKSEDSKHVTHEDESHLTRGEDLKTFGKTQDNNHKKGPRLKEKRRSLAAIYTQKVCELIVNIFRTTYEIE</sequence>
<name>A0A9D4DGI4_DREPO</name>
<dbReference type="AlphaFoldDB" id="A0A9D4DGI4"/>
<dbReference type="Proteomes" id="UP000828390">
    <property type="component" value="Unassembled WGS sequence"/>
</dbReference>
<feature type="compositionally biased region" description="Basic and acidic residues" evidence="1">
    <location>
        <begin position="94"/>
        <end position="110"/>
    </location>
</feature>
<dbReference type="EMBL" id="JAIWYP010000010">
    <property type="protein sequence ID" value="KAH3748518.1"/>
    <property type="molecule type" value="Genomic_DNA"/>
</dbReference>